<reference evidence="3 4" key="1">
    <citation type="submission" date="2016-02" db="EMBL/GenBank/DDBJ databases">
        <title>A draft genome sequence of Candidatus Phytoplasma oryzae strain Mbita1, the causative agent of Napier Grass stunt disease in Kenya.</title>
        <authorList>
            <person name="Fischer A."/>
            <person name="Santa-Cruz I."/>
            <person name="Wambua L."/>
            <person name="Olds C."/>
            <person name="Midega C."/>
            <person name="Dickinson M."/>
            <person name="Kawicha P."/>
            <person name="Khan Z."/>
            <person name="Masiga D."/>
            <person name="Jores J."/>
            <person name="Bernd S."/>
        </authorList>
    </citation>
    <scope>NUCLEOTIDE SEQUENCE [LARGE SCALE GENOMIC DNA]</scope>
    <source>
        <strain evidence="3">Mbita1</strain>
    </source>
</reference>
<gene>
    <name evidence="3" type="ORF">AXA84_0340</name>
    <name evidence="2" type="ORF">AXA84_0380</name>
</gene>
<comment type="caution">
    <text evidence="3">The sequence shown here is derived from an EMBL/GenBank/DDBJ whole genome shotgun (WGS) entry which is preliminary data.</text>
</comment>
<dbReference type="Proteomes" id="UP000070069">
    <property type="component" value="Unassembled WGS sequence"/>
</dbReference>
<name>A0A139JQA7_9MOLU</name>
<evidence type="ECO:0000256" key="1">
    <source>
        <dbReference type="SAM" id="Phobius"/>
    </source>
</evidence>
<evidence type="ECO:0000313" key="3">
    <source>
        <dbReference type="EMBL" id="KXT29157.1"/>
    </source>
</evidence>
<proteinExistence type="predicted"/>
<keyword evidence="1" id="KW-0472">Membrane</keyword>
<dbReference type="AlphaFoldDB" id="A0A139JQA7"/>
<organism evidence="3 4">
    <name type="scientific">Candidatus Phytoplasma oryzae</name>
    <dbReference type="NCBI Taxonomy" id="203274"/>
    <lineage>
        <taxon>Bacteria</taxon>
        <taxon>Bacillati</taxon>
        <taxon>Mycoplasmatota</taxon>
        <taxon>Mollicutes</taxon>
        <taxon>Acholeplasmatales</taxon>
        <taxon>Acholeplasmataceae</taxon>
        <taxon>Candidatus Phytoplasma</taxon>
        <taxon>16SrXI (Rice yellow dwarf group)</taxon>
    </lineage>
</organism>
<dbReference type="PATRIC" id="fig|203274.3.peg.131"/>
<accession>A0A139JQA7</accession>
<keyword evidence="1" id="KW-0812">Transmembrane</keyword>
<protein>
    <submittedName>
        <fullName evidence="3">Putative membrane protein</fullName>
    </submittedName>
</protein>
<dbReference type="EMBL" id="LTBM01000011">
    <property type="protein sequence ID" value="KXT29157.1"/>
    <property type="molecule type" value="Genomic_DNA"/>
</dbReference>
<feature type="transmembrane region" description="Helical" evidence="1">
    <location>
        <begin position="6"/>
        <end position="24"/>
    </location>
</feature>
<evidence type="ECO:0000313" key="2">
    <source>
        <dbReference type="EMBL" id="KXT29098.1"/>
    </source>
</evidence>
<sequence length="39" mass="4777">MEKNYYLFKFQLIGIILFSFKYLLVLEKGFEPKKPLFTE</sequence>
<keyword evidence="1" id="KW-1133">Transmembrane helix</keyword>
<dbReference type="EMBL" id="LTBM01000015">
    <property type="protein sequence ID" value="KXT29098.1"/>
    <property type="molecule type" value="Genomic_DNA"/>
</dbReference>
<evidence type="ECO:0000313" key="4">
    <source>
        <dbReference type="Proteomes" id="UP000070069"/>
    </source>
</evidence>